<dbReference type="Pfam" id="PF00579">
    <property type="entry name" value="tRNA-synt_1b"/>
    <property type="match status" value="1"/>
</dbReference>
<comment type="catalytic activity">
    <reaction evidence="8">
        <text>tRNA(Tyr) + L-tyrosine + ATP = L-tyrosyl-tRNA(Tyr) + AMP + diphosphate + H(+)</text>
        <dbReference type="Rhea" id="RHEA:10220"/>
        <dbReference type="Rhea" id="RHEA-COMP:9706"/>
        <dbReference type="Rhea" id="RHEA-COMP:9707"/>
        <dbReference type="ChEBI" id="CHEBI:15378"/>
        <dbReference type="ChEBI" id="CHEBI:30616"/>
        <dbReference type="ChEBI" id="CHEBI:33019"/>
        <dbReference type="ChEBI" id="CHEBI:58315"/>
        <dbReference type="ChEBI" id="CHEBI:78442"/>
        <dbReference type="ChEBI" id="CHEBI:78536"/>
        <dbReference type="ChEBI" id="CHEBI:456215"/>
        <dbReference type="EC" id="6.1.1.1"/>
    </reaction>
</comment>
<dbReference type="PANTHER" id="PTHR11766">
    <property type="entry name" value="TYROSYL-TRNA SYNTHETASE"/>
    <property type="match status" value="1"/>
</dbReference>
<evidence type="ECO:0000256" key="7">
    <source>
        <dbReference type="ARBA" id="ARBA00023146"/>
    </source>
</evidence>
<evidence type="ECO:0000256" key="6">
    <source>
        <dbReference type="ARBA" id="ARBA00022917"/>
    </source>
</evidence>
<evidence type="ECO:0000256" key="5">
    <source>
        <dbReference type="ARBA" id="ARBA00022884"/>
    </source>
</evidence>
<gene>
    <name evidence="13" type="ORF">UU85_C0006G0011</name>
</gene>
<dbReference type="Pfam" id="PF22421">
    <property type="entry name" value="SYY_C-terminal"/>
    <property type="match status" value="1"/>
</dbReference>
<dbReference type="SUPFAM" id="SSF55174">
    <property type="entry name" value="Alpha-L RNA-binding motif"/>
    <property type="match status" value="1"/>
</dbReference>
<sequence length="398" mass="44949">MLSKDVSDIKLVLERRLEIKNIFPNFDEVSARLKNESGLRVYLGIDPTGPEIHIGHTIPLLFLKDLLDLGHKPVIVIGTFTALIGDPTGNDSTRKPMTDEQIKQNMATYVKQLEKILPPESFEIKYNGDWLSKLTFRDVIELAGQFSAKQMLARDLFRDRLEKDRPLGFHELLYPLMQGYDSVAMDIDGETGGNDQVFNMVVGRDLMKAMKGKDKMVLPTRLLILASGKKMSKTEGGIISVNDNPEEMFGKTMAIIADEMIADVFQLCTNEKMEWIERRKKETADGGNPKDFKEELAFKLVEMYHGREAAQKAKENFDSVFSKGELPTDMPVYEIKESMANILDVLVSSGLVQSKSEAKRLMDQNGVSINGDIQTKWEAVVKKDDILKIGPRKFLKIK</sequence>
<protein>
    <recommendedName>
        <fullName evidence="1 9">Tyrosine--tRNA ligase</fullName>
        <ecNumber evidence="1 9">6.1.1.1</ecNumber>
    </recommendedName>
</protein>
<dbReference type="Gene3D" id="3.40.50.620">
    <property type="entry name" value="HUPs"/>
    <property type="match status" value="1"/>
</dbReference>
<dbReference type="PATRIC" id="fig|1619004.3.peg.433"/>
<dbReference type="SUPFAM" id="SSF52374">
    <property type="entry name" value="Nucleotidylyl transferase"/>
    <property type="match status" value="1"/>
</dbReference>
<dbReference type="Proteomes" id="UP000034256">
    <property type="component" value="Unassembled WGS sequence"/>
</dbReference>
<dbReference type="InterPro" id="IPR054608">
    <property type="entry name" value="SYY-like_C"/>
</dbReference>
<dbReference type="PANTHER" id="PTHR11766:SF1">
    <property type="entry name" value="TYROSINE--TRNA LIGASE"/>
    <property type="match status" value="1"/>
</dbReference>
<dbReference type="PROSITE" id="PS00178">
    <property type="entry name" value="AA_TRNA_LIGASE_I"/>
    <property type="match status" value="1"/>
</dbReference>
<dbReference type="CDD" id="cd00165">
    <property type="entry name" value="S4"/>
    <property type="match status" value="1"/>
</dbReference>
<accession>A0A0G1AIR0</accession>
<keyword evidence="4 11" id="KW-0067">ATP-binding</keyword>
<evidence type="ECO:0000256" key="1">
    <source>
        <dbReference type="ARBA" id="ARBA00013160"/>
    </source>
</evidence>
<name>A0A0G1AIR0_9BACT</name>
<evidence type="ECO:0000256" key="2">
    <source>
        <dbReference type="ARBA" id="ARBA00022598"/>
    </source>
</evidence>
<dbReference type="InterPro" id="IPR002305">
    <property type="entry name" value="aa-tRNA-synth_Ic"/>
</dbReference>
<keyword evidence="7 11" id="KW-0030">Aminoacyl-tRNA synthetase</keyword>
<evidence type="ECO:0000256" key="4">
    <source>
        <dbReference type="ARBA" id="ARBA00022840"/>
    </source>
</evidence>
<dbReference type="CDD" id="cd00805">
    <property type="entry name" value="TyrRS_core"/>
    <property type="match status" value="1"/>
</dbReference>
<dbReference type="InterPro" id="IPR014729">
    <property type="entry name" value="Rossmann-like_a/b/a_fold"/>
</dbReference>
<dbReference type="GO" id="GO:0005829">
    <property type="term" value="C:cytosol"/>
    <property type="evidence" value="ECO:0007669"/>
    <property type="project" value="TreeGrafter"/>
</dbReference>
<dbReference type="InterPro" id="IPR036986">
    <property type="entry name" value="S4_RNA-bd_sf"/>
</dbReference>
<keyword evidence="3 11" id="KW-0547">Nucleotide-binding</keyword>
<evidence type="ECO:0000313" key="13">
    <source>
        <dbReference type="EMBL" id="KKS25143.1"/>
    </source>
</evidence>
<dbReference type="SMART" id="SM00363">
    <property type="entry name" value="S4"/>
    <property type="match status" value="1"/>
</dbReference>
<dbReference type="EMBL" id="LCCF01000006">
    <property type="protein sequence ID" value="KKS25143.1"/>
    <property type="molecule type" value="Genomic_DNA"/>
</dbReference>
<dbReference type="PROSITE" id="PS50889">
    <property type="entry name" value="S4"/>
    <property type="match status" value="1"/>
</dbReference>
<evidence type="ECO:0000259" key="12">
    <source>
        <dbReference type="SMART" id="SM00363"/>
    </source>
</evidence>
<evidence type="ECO:0000313" key="14">
    <source>
        <dbReference type="Proteomes" id="UP000034256"/>
    </source>
</evidence>
<evidence type="ECO:0000256" key="11">
    <source>
        <dbReference type="RuleBase" id="RU363036"/>
    </source>
</evidence>
<dbReference type="Gene3D" id="3.10.290.10">
    <property type="entry name" value="RNA-binding S4 domain"/>
    <property type="match status" value="1"/>
</dbReference>
<dbReference type="GO" id="GO:0004831">
    <property type="term" value="F:tyrosine-tRNA ligase activity"/>
    <property type="evidence" value="ECO:0007669"/>
    <property type="project" value="UniProtKB-UniRule"/>
</dbReference>
<dbReference type="InterPro" id="IPR001412">
    <property type="entry name" value="aa-tRNA-synth_I_CS"/>
</dbReference>
<organism evidence="13 14">
    <name type="scientific">Candidatus Wolfebacteria bacterium GW2011_GWA2_42_10</name>
    <dbReference type="NCBI Taxonomy" id="1619004"/>
    <lineage>
        <taxon>Bacteria</taxon>
        <taxon>Candidatus Wolfeibacteriota</taxon>
    </lineage>
</organism>
<dbReference type="NCBIfam" id="TIGR00234">
    <property type="entry name" value="tyrS"/>
    <property type="match status" value="1"/>
</dbReference>
<dbReference type="GO" id="GO:0005524">
    <property type="term" value="F:ATP binding"/>
    <property type="evidence" value="ECO:0007669"/>
    <property type="project" value="UniProtKB-KW"/>
</dbReference>
<evidence type="ECO:0000256" key="3">
    <source>
        <dbReference type="ARBA" id="ARBA00022741"/>
    </source>
</evidence>
<dbReference type="PRINTS" id="PR01040">
    <property type="entry name" value="TRNASYNTHTYR"/>
</dbReference>
<dbReference type="InterPro" id="IPR024088">
    <property type="entry name" value="Tyr-tRNA-ligase_bac-type"/>
</dbReference>
<reference evidence="13 14" key="1">
    <citation type="journal article" date="2015" name="Nature">
        <title>rRNA introns, odd ribosomes, and small enigmatic genomes across a large radiation of phyla.</title>
        <authorList>
            <person name="Brown C.T."/>
            <person name="Hug L.A."/>
            <person name="Thomas B.C."/>
            <person name="Sharon I."/>
            <person name="Castelle C.J."/>
            <person name="Singh A."/>
            <person name="Wilkins M.J."/>
            <person name="Williams K.H."/>
            <person name="Banfield J.F."/>
        </authorList>
    </citation>
    <scope>NUCLEOTIDE SEQUENCE [LARGE SCALE GENOMIC DNA]</scope>
</reference>
<evidence type="ECO:0000256" key="8">
    <source>
        <dbReference type="ARBA" id="ARBA00048248"/>
    </source>
</evidence>
<comment type="caution">
    <text evidence="13">The sequence shown here is derived from an EMBL/GenBank/DDBJ whole genome shotgun (WGS) entry which is preliminary data.</text>
</comment>
<proteinExistence type="inferred from homology"/>
<dbReference type="Gene3D" id="1.10.240.10">
    <property type="entry name" value="Tyrosyl-Transfer RNA Synthetase"/>
    <property type="match status" value="1"/>
</dbReference>
<dbReference type="AlphaFoldDB" id="A0A0G1AIR0"/>
<feature type="domain" description="RNA-binding S4" evidence="12">
    <location>
        <begin position="341"/>
        <end position="398"/>
    </location>
</feature>
<dbReference type="GO" id="GO:0003723">
    <property type="term" value="F:RNA binding"/>
    <property type="evidence" value="ECO:0007669"/>
    <property type="project" value="UniProtKB-KW"/>
</dbReference>
<evidence type="ECO:0000256" key="9">
    <source>
        <dbReference type="NCBIfam" id="TIGR00234"/>
    </source>
</evidence>
<evidence type="ECO:0000256" key="10">
    <source>
        <dbReference type="PROSITE-ProRule" id="PRU00182"/>
    </source>
</evidence>
<keyword evidence="6 11" id="KW-0648">Protein biosynthesis</keyword>
<dbReference type="EC" id="6.1.1.1" evidence="1 9"/>
<keyword evidence="2 11" id="KW-0436">Ligase</keyword>
<comment type="similarity">
    <text evidence="11">Belongs to the class-I aminoacyl-tRNA synthetase family.</text>
</comment>
<dbReference type="GO" id="GO:0006437">
    <property type="term" value="P:tyrosyl-tRNA aminoacylation"/>
    <property type="evidence" value="ECO:0007669"/>
    <property type="project" value="UniProtKB-UniRule"/>
</dbReference>
<keyword evidence="5 10" id="KW-0694">RNA-binding</keyword>
<dbReference type="InterPro" id="IPR002942">
    <property type="entry name" value="S4_RNA-bd"/>
</dbReference>
<dbReference type="InterPro" id="IPR002307">
    <property type="entry name" value="Tyr-tRNA-ligase"/>
</dbReference>